<dbReference type="GO" id="GO:0043161">
    <property type="term" value="P:proteasome-mediated ubiquitin-dependent protein catabolic process"/>
    <property type="evidence" value="ECO:0007669"/>
    <property type="project" value="TreeGrafter"/>
</dbReference>
<dbReference type="InterPro" id="IPR017907">
    <property type="entry name" value="Znf_RING_CS"/>
</dbReference>
<evidence type="ECO:0000256" key="3">
    <source>
        <dbReference type="ARBA" id="ARBA00022833"/>
    </source>
</evidence>
<proteinExistence type="predicted"/>
<dbReference type="PROSITE" id="PS00518">
    <property type="entry name" value="ZF_RING_1"/>
    <property type="match status" value="1"/>
</dbReference>
<feature type="domain" description="RING-type" evidence="5">
    <location>
        <begin position="20"/>
        <end position="58"/>
    </location>
</feature>
<evidence type="ECO:0000256" key="4">
    <source>
        <dbReference type="PROSITE-ProRule" id="PRU00175"/>
    </source>
</evidence>
<comment type="caution">
    <text evidence="6">The sequence shown here is derived from an EMBL/GenBank/DDBJ whole genome shotgun (WGS) entry which is preliminary data.</text>
</comment>
<evidence type="ECO:0000256" key="1">
    <source>
        <dbReference type="ARBA" id="ARBA00022723"/>
    </source>
</evidence>
<dbReference type="AlphaFoldDB" id="A0AAV4IQK5"/>
<keyword evidence="3" id="KW-0862">Zinc</keyword>
<reference evidence="6 7" key="1">
    <citation type="journal article" date="2021" name="Elife">
        <title>Chloroplast acquisition without the gene transfer in kleptoplastic sea slugs, Plakobranchus ocellatus.</title>
        <authorList>
            <person name="Maeda T."/>
            <person name="Takahashi S."/>
            <person name="Yoshida T."/>
            <person name="Shimamura S."/>
            <person name="Takaki Y."/>
            <person name="Nagai Y."/>
            <person name="Toyoda A."/>
            <person name="Suzuki Y."/>
            <person name="Arimoto A."/>
            <person name="Ishii H."/>
            <person name="Satoh N."/>
            <person name="Nishiyama T."/>
            <person name="Hasebe M."/>
            <person name="Maruyama T."/>
            <person name="Minagawa J."/>
            <person name="Obokata J."/>
            <person name="Shigenobu S."/>
        </authorList>
    </citation>
    <scope>NUCLEOTIDE SEQUENCE [LARGE SCALE GENOMIC DNA]</scope>
</reference>
<evidence type="ECO:0000256" key="2">
    <source>
        <dbReference type="ARBA" id="ARBA00022771"/>
    </source>
</evidence>
<dbReference type="Pfam" id="PF00097">
    <property type="entry name" value="zf-C3HC4"/>
    <property type="match status" value="1"/>
</dbReference>
<dbReference type="PROSITE" id="PS50089">
    <property type="entry name" value="ZF_RING_2"/>
    <property type="match status" value="1"/>
</dbReference>
<evidence type="ECO:0000313" key="6">
    <source>
        <dbReference type="EMBL" id="GFS12824.1"/>
    </source>
</evidence>
<accession>A0AAV4IQK5</accession>
<keyword evidence="7" id="KW-1185">Reference proteome</keyword>
<evidence type="ECO:0000259" key="5">
    <source>
        <dbReference type="PROSITE" id="PS50089"/>
    </source>
</evidence>
<name>A0AAV4IQK5_9GAST</name>
<dbReference type="PANTHER" id="PTHR44080:SF1">
    <property type="entry name" value="E3 UBIQUITIN-PROTEIN LIGASE COP1"/>
    <property type="match status" value="1"/>
</dbReference>
<dbReference type="GO" id="GO:0008270">
    <property type="term" value="F:zinc ion binding"/>
    <property type="evidence" value="ECO:0007669"/>
    <property type="project" value="UniProtKB-KW"/>
</dbReference>
<keyword evidence="1" id="KW-0479">Metal-binding</keyword>
<evidence type="ECO:0000313" key="7">
    <source>
        <dbReference type="Proteomes" id="UP000762676"/>
    </source>
</evidence>
<dbReference type="GO" id="GO:0061630">
    <property type="term" value="F:ubiquitin protein ligase activity"/>
    <property type="evidence" value="ECO:0007669"/>
    <property type="project" value="InterPro"/>
</dbReference>
<gene>
    <name evidence="6" type="ORF">ElyMa_001381400</name>
</gene>
<keyword evidence="2 4" id="KW-0863">Zinc-finger</keyword>
<sequence>MGSRDRLLIPYDQIEDHIHCSICLSAIRGAVLTSCGHRYCTRCITEWVGRNHSCPCCNSALQESQFYSDVQFDSLVDAILIERDKAEQNYFDEMFQKATEDSQDNEGPSSSTALTQFEQILKNHLKSTLLSHQRYFDKLKEDFQRKIHLLDSGLGSELLGSCETESGTDLVKLNLKKNLEESERLAAEAYDRYLRDHLPALDLLPVAVTVYIAEKDLRIPDVVIKPADKLTVIKPYVEAAMQERCDEILNWENDSGIRLVFSPLSKQEYYDVNTILEVLPTMQDVHQLSWDSNPFFQCNLLGQVSFHNFKFMKFNSLNLRFILPPIVGFPSDAVHFCLHSIAWQVYGKLLLHKL</sequence>
<dbReference type="InterPro" id="IPR013083">
    <property type="entry name" value="Znf_RING/FYVE/PHD"/>
</dbReference>
<dbReference type="InterPro" id="IPR018957">
    <property type="entry name" value="Znf_C3HC4_RING-type"/>
</dbReference>
<dbReference type="PANTHER" id="PTHR44080">
    <property type="entry name" value="E3 UBIQUITIN-PROTEIN LIGASE COP1"/>
    <property type="match status" value="1"/>
</dbReference>
<dbReference type="EMBL" id="BMAT01002739">
    <property type="protein sequence ID" value="GFS12824.1"/>
    <property type="molecule type" value="Genomic_DNA"/>
</dbReference>
<dbReference type="SUPFAM" id="SSF57850">
    <property type="entry name" value="RING/U-box"/>
    <property type="match status" value="1"/>
</dbReference>
<dbReference type="InterPro" id="IPR001841">
    <property type="entry name" value="Znf_RING"/>
</dbReference>
<dbReference type="SMART" id="SM00184">
    <property type="entry name" value="RING"/>
    <property type="match status" value="1"/>
</dbReference>
<dbReference type="Proteomes" id="UP000762676">
    <property type="component" value="Unassembled WGS sequence"/>
</dbReference>
<dbReference type="Gene3D" id="3.30.40.10">
    <property type="entry name" value="Zinc/RING finger domain, C3HC4 (zinc finger)"/>
    <property type="match status" value="1"/>
</dbReference>
<dbReference type="InterPro" id="IPR042755">
    <property type="entry name" value="COP1"/>
</dbReference>
<organism evidence="6 7">
    <name type="scientific">Elysia marginata</name>
    <dbReference type="NCBI Taxonomy" id="1093978"/>
    <lineage>
        <taxon>Eukaryota</taxon>
        <taxon>Metazoa</taxon>
        <taxon>Spiralia</taxon>
        <taxon>Lophotrochozoa</taxon>
        <taxon>Mollusca</taxon>
        <taxon>Gastropoda</taxon>
        <taxon>Heterobranchia</taxon>
        <taxon>Euthyneura</taxon>
        <taxon>Panpulmonata</taxon>
        <taxon>Sacoglossa</taxon>
        <taxon>Placobranchoidea</taxon>
        <taxon>Plakobranchidae</taxon>
        <taxon>Elysia</taxon>
    </lineage>
</organism>
<protein>
    <submittedName>
        <fullName evidence="6">E3 ubiquitin-protein ligase COP1-like</fullName>
    </submittedName>
</protein>